<dbReference type="InterPro" id="IPR036397">
    <property type="entry name" value="RNaseH_sf"/>
</dbReference>
<dbReference type="SUPFAM" id="SSF53098">
    <property type="entry name" value="Ribonuclease H-like"/>
    <property type="match status" value="1"/>
</dbReference>
<sequence length="209" mass="23297">MKVNFDASYNGDDYSSVSGIIIRNSGGFIMAASTYPNSHVVNSDLAEAIACDQTLILLKDLGFDRAIMEGDSLIVISKLCSPFTDHSVLSVPLGNILRRTNHFSLLKFLHVKREGNKTTHLLARAGRTYFEPRIWIEEAPPEVELAASQDRWWVDNLVLYFSLSSFGVFQIFVSASDKVFPPFSPILQSSRLLQYTIKEVSSGLADLVF</sequence>
<accession>A0ABR2F0H1</accession>
<evidence type="ECO:0000259" key="1">
    <source>
        <dbReference type="Pfam" id="PF13456"/>
    </source>
</evidence>
<feature type="domain" description="RNase H type-1" evidence="1">
    <location>
        <begin position="4"/>
        <end position="125"/>
    </location>
</feature>
<dbReference type="Proteomes" id="UP001472677">
    <property type="component" value="Unassembled WGS sequence"/>
</dbReference>
<protein>
    <recommendedName>
        <fullName evidence="1">RNase H type-1 domain-containing protein</fullName>
    </recommendedName>
</protein>
<dbReference type="InterPro" id="IPR052929">
    <property type="entry name" value="RNase_H-like_EbsB-rel"/>
</dbReference>
<gene>
    <name evidence="2" type="ORF">V6N12_006978</name>
</gene>
<reference evidence="2 3" key="1">
    <citation type="journal article" date="2024" name="G3 (Bethesda)">
        <title>Genome assembly of Hibiscus sabdariffa L. provides insights into metabolisms of medicinal natural products.</title>
        <authorList>
            <person name="Kim T."/>
        </authorList>
    </citation>
    <scope>NUCLEOTIDE SEQUENCE [LARGE SCALE GENOMIC DNA]</scope>
    <source>
        <strain evidence="2">TK-2024</strain>
        <tissue evidence="2">Old leaves</tissue>
    </source>
</reference>
<evidence type="ECO:0000313" key="3">
    <source>
        <dbReference type="Proteomes" id="UP001472677"/>
    </source>
</evidence>
<dbReference type="InterPro" id="IPR002156">
    <property type="entry name" value="RNaseH_domain"/>
</dbReference>
<comment type="caution">
    <text evidence="2">The sequence shown here is derived from an EMBL/GenBank/DDBJ whole genome shotgun (WGS) entry which is preliminary data.</text>
</comment>
<evidence type="ECO:0000313" key="2">
    <source>
        <dbReference type="EMBL" id="KAK8568425.1"/>
    </source>
</evidence>
<organism evidence="2 3">
    <name type="scientific">Hibiscus sabdariffa</name>
    <name type="common">roselle</name>
    <dbReference type="NCBI Taxonomy" id="183260"/>
    <lineage>
        <taxon>Eukaryota</taxon>
        <taxon>Viridiplantae</taxon>
        <taxon>Streptophyta</taxon>
        <taxon>Embryophyta</taxon>
        <taxon>Tracheophyta</taxon>
        <taxon>Spermatophyta</taxon>
        <taxon>Magnoliopsida</taxon>
        <taxon>eudicotyledons</taxon>
        <taxon>Gunneridae</taxon>
        <taxon>Pentapetalae</taxon>
        <taxon>rosids</taxon>
        <taxon>malvids</taxon>
        <taxon>Malvales</taxon>
        <taxon>Malvaceae</taxon>
        <taxon>Malvoideae</taxon>
        <taxon>Hibiscus</taxon>
    </lineage>
</organism>
<dbReference type="InterPro" id="IPR012337">
    <property type="entry name" value="RNaseH-like_sf"/>
</dbReference>
<dbReference type="PANTHER" id="PTHR47074">
    <property type="entry name" value="BNAC02G40300D PROTEIN"/>
    <property type="match status" value="1"/>
</dbReference>
<dbReference type="PANTHER" id="PTHR47074:SF61">
    <property type="entry name" value="RNASE H TYPE-1 DOMAIN-CONTAINING PROTEIN"/>
    <property type="match status" value="1"/>
</dbReference>
<keyword evidence="3" id="KW-1185">Reference proteome</keyword>
<dbReference type="Gene3D" id="3.30.420.10">
    <property type="entry name" value="Ribonuclease H-like superfamily/Ribonuclease H"/>
    <property type="match status" value="1"/>
</dbReference>
<dbReference type="InterPro" id="IPR044730">
    <property type="entry name" value="RNase_H-like_dom_plant"/>
</dbReference>
<name>A0ABR2F0H1_9ROSI</name>
<dbReference type="CDD" id="cd06222">
    <property type="entry name" value="RNase_H_like"/>
    <property type="match status" value="1"/>
</dbReference>
<dbReference type="Pfam" id="PF13456">
    <property type="entry name" value="RVT_3"/>
    <property type="match status" value="1"/>
</dbReference>
<proteinExistence type="predicted"/>
<dbReference type="EMBL" id="JBBPBM010000009">
    <property type="protein sequence ID" value="KAK8568425.1"/>
    <property type="molecule type" value="Genomic_DNA"/>
</dbReference>